<dbReference type="SUPFAM" id="SSF51905">
    <property type="entry name" value="FAD/NAD(P)-binding domain"/>
    <property type="match status" value="1"/>
</dbReference>
<dbReference type="Pfam" id="PF00890">
    <property type="entry name" value="FAD_binding_2"/>
    <property type="match status" value="1"/>
</dbReference>
<proteinExistence type="inferred from homology"/>
<evidence type="ECO:0000256" key="6">
    <source>
        <dbReference type="ARBA" id="ARBA00022642"/>
    </source>
</evidence>
<feature type="domain" description="FAD-dependent oxidoreductase 2 FAD-binding" evidence="10">
    <location>
        <begin position="7"/>
        <end position="389"/>
    </location>
</feature>
<dbReference type="EC" id="1.4.3.16" evidence="4"/>
<reference evidence="13" key="1">
    <citation type="submission" date="2017-04" db="EMBL/GenBank/DDBJ databases">
        <title>Function of individual gut microbiota members based on whole genome sequencing of pure cultures obtained from chicken caecum.</title>
        <authorList>
            <person name="Medvecky M."/>
            <person name="Cejkova D."/>
            <person name="Polansky O."/>
            <person name="Karasova D."/>
            <person name="Kubasova T."/>
            <person name="Cizek A."/>
            <person name="Rychlik I."/>
        </authorList>
    </citation>
    <scope>NUCLEOTIDE SEQUENCE [LARGE SCALE GENOMIC DNA]</scope>
    <source>
        <strain evidence="13">An273</strain>
    </source>
</reference>
<dbReference type="InterPro" id="IPR015939">
    <property type="entry name" value="Fum_Rdtase/Succ_DH_flav-like_C"/>
</dbReference>
<dbReference type="OrthoDB" id="9806724at2"/>
<dbReference type="PANTHER" id="PTHR42716">
    <property type="entry name" value="L-ASPARTATE OXIDASE"/>
    <property type="match status" value="1"/>
</dbReference>
<comment type="catalytic activity">
    <reaction evidence="9">
        <text>L-aspartate + O2 = iminosuccinate + H2O2</text>
        <dbReference type="Rhea" id="RHEA:25876"/>
        <dbReference type="ChEBI" id="CHEBI:15379"/>
        <dbReference type="ChEBI" id="CHEBI:16240"/>
        <dbReference type="ChEBI" id="CHEBI:29991"/>
        <dbReference type="ChEBI" id="CHEBI:77875"/>
        <dbReference type="EC" id="1.4.3.16"/>
    </reaction>
    <physiologicalReaction direction="left-to-right" evidence="9">
        <dbReference type="Rhea" id="RHEA:25877"/>
    </physiologicalReaction>
</comment>
<dbReference type="PANTHER" id="PTHR42716:SF2">
    <property type="entry name" value="L-ASPARTATE OXIDASE, CHLOROPLASTIC"/>
    <property type="match status" value="1"/>
</dbReference>
<evidence type="ECO:0000256" key="9">
    <source>
        <dbReference type="ARBA" id="ARBA00048305"/>
    </source>
</evidence>
<sequence>MKVLHTDCLVIGGGIAGCVYAHQAAKKGLKTMLLCCGDMPEANSDLAQGGIVYEPNLNMDDLLADVKMATAGMCNEKAVKELSAAGCKAVQEVFLTDLSVNFDRDAQHQLRFTREGAHRKNRIIYSKDTTGHAMLAAIQQAVRKNPLVTVREYASAIDLLTLSHSSPDPMDRYYPLTVFGAYVLDNKTGEVFAVTAKKTVLATGGVGQVYRHTTNAAHAYGHGVAMAYRVGARVMNMEFVQFHPTVFAKGKSFLLSEALRGEGAILRNCNGEAFMPKYHPLKDLAPRDIVARAIEEERLKTSHDCVYLDTTANPAEETKERFPAIYKKCLEEGFDMTKVPVPVVPAAHYFCGGVYATPQGRTNIANLNAIGETACTGYHGANRLASTSLLEAVAMGYLCAEADAKDIASGSFHIPDPKPWVVPEEKPDLNLVKQDLATLRSTMWNYVGLIRSRKHLGRAEKILRHLHNEIDAFYKGTALCQELLDLRNGTQTALLITYAALKNRHSVGCHYLSDEKKDA</sequence>
<dbReference type="SUPFAM" id="SSF56425">
    <property type="entry name" value="Succinate dehydrogenase/fumarate reductase flavoprotein, catalytic domain"/>
    <property type="match status" value="1"/>
</dbReference>
<comment type="pathway">
    <text evidence="2">Cofactor biosynthesis; NAD(+) biosynthesis; iminoaspartate from L-aspartate (oxidase route): step 1/1.</text>
</comment>
<organism evidence="12 13">
    <name type="scientific">Candidatus Avelusimicrobium gallicola</name>
    <dbReference type="NCBI Taxonomy" id="2562704"/>
    <lineage>
        <taxon>Bacteria</taxon>
        <taxon>Pseudomonadati</taxon>
        <taxon>Elusimicrobiota</taxon>
        <taxon>Elusimicrobia</taxon>
        <taxon>Elusimicrobiales</taxon>
        <taxon>Elusimicrobiaceae</taxon>
        <taxon>Candidatus Avelusimicrobium</taxon>
    </lineage>
</organism>
<evidence type="ECO:0000259" key="10">
    <source>
        <dbReference type="Pfam" id="PF00890"/>
    </source>
</evidence>
<evidence type="ECO:0000313" key="13">
    <source>
        <dbReference type="Proteomes" id="UP000196368"/>
    </source>
</evidence>
<keyword evidence="6" id="KW-0662">Pyridine nucleotide biosynthesis</keyword>
<evidence type="ECO:0000256" key="2">
    <source>
        <dbReference type="ARBA" id="ARBA00004950"/>
    </source>
</evidence>
<dbReference type="Pfam" id="PF02910">
    <property type="entry name" value="Succ_DH_flav_C"/>
    <property type="match status" value="1"/>
</dbReference>
<dbReference type="Gene3D" id="1.20.58.100">
    <property type="entry name" value="Fumarate reductase/succinate dehydrogenase flavoprotein-like, C-terminal domain"/>
    <property type="match status" value="1"/>
</dbReference>
<evidence type="ECO:0000256" key="8">
    <source>
        <dbReference type="ARBA" id="ARBA00023002"/>
    </source>
</evidence>
<dbReference type="RefSeq" id="WP_087288000.1">
    <property type="nucleotide sequence ID" value="NZ_NFJD01000002.1"/>
</dbReference>
<evidence type="ECO:0000256" key="7">
    <source>
        <dbReference type="ARBA" id="ARBA00022827"/>
    </source>
</evidence>
<comment type="similarity">
    <text evidence="3">Belongs to the FAD-dependent oxidoreductase 2 family. NadB subfamily.</text>
</comment>
<keyword evidence="5" id="KW-0285">Flavoprotein</keyword>
<comment type="caution">
    <text evidence="12">The sequence shown here is derived from an EMBL/GenBank/DDBJ whole genome shotgun (WGS) entry which is preliminary data.</text>
</comment>
<accession>A0A1Y4DGX5</accession>
<gene>
    <name evidence="12" type="ORF">B5F75_03540</name>
</gene>
<dbReference type="Proteomes" id="UP000196368">
    <property type="component" value="Unassembled WGS sequence"/>
</dbReference>
<dbReference type="EMBL" id="NFJD01000002">
    <property type="protein sequence ID" value="OUO56929.1"/>
    <property type="molecule type" value="Genomic_DNA"/>
</dbReference>
<dbReference type="GO" id="GO:0034628">
    <property type="term" value="P:'de novo' NAD+ biosynthetic process from L-aspartate"/>
    <property type="evidence" value="ECO:0007669"/>
    <property type="project" value="TreeGrafter"/>
</dbReference>
<dbReference type="InterPro" id="IPR027477">
    <property type="entry name" value="Succ_DH/fumarate_Rdtase_cat_sf"/>
</dbReference>
<dbReference type="AlphaFoldDB" id="A0A1Y4DGX5"/>
<evidence type="ECO:0000313" key="12">
    <source>
        <dbReference type="EMBL" id="OUO56929.1"/>
    </source>
</evidence>
<keyword evidence="7" id="KW-0274">FAD</keyword>
<keyword evidence="8" id="KW-0560">Oxidoreductase</keyword>
<dbReference type="GO" id="GO:0008734">
    <property type="term" value="F:L-aspartate oxidase activity"/>
    <property type="evidence" value="ECO:0007669"/>
    <property type="project" value="UniProtKB-EC"/>
</dbReference>
<name>A0A1Y4DGX5_9BACT</name>
<dbReference type="InterPro" id="IPR003953">
    <property type="entry name" value="FAD-dep_OxRdtase_2_FAD-bd"/>
</dbReference>
<evidence type="ECO:0000256" key="3">
    <source>
        <dbReference type="ARBA" id="ARBA00008562"/>
    </source>
</evidence>
<comment type="cofactor">
    <cofactor evidence="1">
        <name>FAD</name>
        <dbReference type="ChEBI" id="CHEBI:57692"/>
    </cofactor>
</comment>
<dbReference type="Gene3D" id="3.90.700.10">
    <property type="entry name" value="Succinate dehydrogenase/fumarate reductase flavoprotein, catalytic domain"/>
    <property type="match status" value="1"/>
</dbReference>
<dbReference type="FunFam" id="3.90.700.10:FF:000002">
    <property type="entry name" value="L-aspartate oxidase"/>
    <property type="match status" value="1"/>
</dbReference>
<dbReference type="SUPFAM" id="SSF46977">
    <property type="entry name" value="Succinate dehydrogenase/fumarate reductase flavoprotein C-terminal domain"/>
    <property type="match status" value="1"/>
</dbReference>
<evidence type="ECO:0000256" key="1">
    <source>
        <dbReference type="ARBA" id="ARBA00001974"/>
    </source>
</evidence>
<dbReference type="UniPathway" id="UPA00253">
    <property type="reaction ID" value="UER00326"/>
</dbReference>
<keyword evidence="13" id="KW-1185">Reference proteome</keyword>
<dbReference type="PROSITE" id="PS51257">
    <property type="entry name" value="PROKAR_LIPOPROTEIN"/>
    <property type="match status" value="1"/>
</dbReference>
<feature type="domain" description="Fumarate reductase/succinate dehydrogenase flavoprotein-like C-terminal" evidence="11">
    <location>
        <begin position="438"/>
        <end position="515"/>
    </location>
</feature>
<evidence type="ECO:0000256" key="4">
    <source>
        <dbReference type="ARBA" id="ARBA00012173"/>
    </source>
</evidence>
<evidence type="ECO:0000256" key="5">
    <source>
        <dbReference type="ARBA" id="ARBA00022630"/>
    </source>
</evidence>
<protein>
    <recommendedName>
        <fullName evidence="4">L-aspartate oxidase</fullName>
        <ecNumber evidence="4">1.4.3.16</ecNumber>
    </recommendedName>
</protein>
<dbReference type="InterPro" id="IPR005288">
    <property type="entry name" value="NadB"/>
</dbReference>
<dbReference type="InterPro" id="IPR037099">
    <property type="entry name" value="Fum_R/Succ_DH_flav-like_C_sf"/>
</dbReference>
<evidence type="ECO:0000259" key="11">
    <source>
        <dbReference type="Pfam" id="PF02910"/>
    </source>
</evidence>
<dbReference type="InterPro" id="IPR036188">
    <property type="entry name" value="FAD/NAD-bd_sf"/>
</dbReference>
<dbReference type="Gene3D" id="3.50.50.60">
    <property type="entry name" value="FAD/NAD(P)-binding domain"/>
    <property type="match status" value="1"/>
</dbReference>